<sequence>MGEFYKTDQTPNSKCHATQQGMNGLTALFMLDRRRRNAARPLVGARATHVKMAFSNPGRVFRLTRPFTQNFLMGMILFCLPGIYLALTGLGAGGGRPSSQRVASLTNAILYGVYSVVGWCGGSILNFLGPRYTAAIGGLGYPLYAGSLWYYDRIGHDAFPLTAGAVLGISAALFWTTSGFIQFAYAEEKDKAKYITIQWVLSSMGSTVGGLIAFSANYKQTEAVGVNSGVYIAFIAIQCFAIVMAALLLVNPRRVVRDDGRHIAIFKQATFSEEIRGIISVITDRKIIIMLPAMFVAEMCLALISSINGRLFNLRTRSLSNLLFQVIMIPAPMMLAWLMDNQRIASRRKRGLLGVAAVGVVTICANTGVIGWIVANNMDERSASAKPVDWTDKAFAPAFVLYLLYGIIYACFQIVVQWTLSCLTNEPSLCARYAGAFKGTVSLGMCISFIVDSQGVSYLHQAIMQLVLYSVGLGCLVYVISVYVKETNYLDEATVIIPEAVENSLHEKGLVKVIDETATVDEGGQRRDAIEGGC</sequence>
<name>A0ACC1MXH0_9HYPO</name>
<dbReference type="Proteomes" id="UP001143910">
    <property type="component" value="Unassembled WGS sequence"/>
</dbReference>
<protein>
    <submittedName>
        <fullName evidence="1">Uncharacterized protein</fullName>
    </submittedName>
</protein>
<keyword evidence="2" id="KW-1185">Reference proteome</keyword>
<evidence type="ECO:0000313" key="2">
    <source>
        <dbReference type="Proteomes" id="UP001143910"/>
    </source>
</evidence>
<organism evidence="1 2">
    <name type="scientific">Zarea fungicola</name>
    <dbReference type="NCBI Taxonomy" id="93591"/>
    <lineage>
        <taxon>Eukaryota</taxon>
        <taxon>Fungi</taxon>
        <taxon>Dikarya</taxon>
        <taxon>Ascomycota</taxon>
        <taxon>Pezizomycotina</taxon>
        <taxon>Sordariomycetes</taxon>
        <taxon>Hypocreomycetidae</taxon>
        <taxon>Hypocreales</taxon>
        <taxon>Cordycipitaceae</taxon>
        <taxon>Zarea</taxon>
    </lineage>
</organism>
<proteinExistence type="predicted"/>
<dbReference type="EMBL" id="JANJQO010001341">
    <property type="protein sequence ID" value="KAJ2971443.1"/>
    <property type="molecule type" value="Genomic_DNA"/>
</dbReference>
<reference evidence="1" key="1">
    <citation type="submission" date="2022-08" db="EMBL/GenBank/DDBJ databases">
        <title>Genome Sequence of Lecanicillium fungicola.</title>
        <authorList>
            <person name="Buettner E."/>
        </authorList>
    </citation>
    <scope>NUCLEOTIDE SEQUENCE</scope>
    <source>
        <strain evidence="1">Babe33</strain>
    </source>
</reference>
<comment type="caution">
    <text evidence="1">The sequence shown here is derived from an EMBL/GenBank/DDBJ whole genome shotgun (WGS) entry which is preliminary data.</text>
</comment>
<accession>A0ACC1MXH0</accession>
<evidence type="ECO:0000313" key="1">
    <source>
        <dbReference type="EMBL" id="KAJ2971443.1"/>
    </source>
</evidence>
<gene>
    <name evidence="1" type="ORF">NQ176_g7684</name>
</gene>